<proteinExistence type="predicted"/>
<dbReference type="Gene3D" id="3.10.180.10">
    <property type="entry name" value="2,3-Dihydroxybiphenyl 1,2-Dioxygenase, domain 1"/>
    <property type="match status" value="1"/>
</dbReference>
<dbReference type="PANTHER" id="PTHR33990">
    <property type="entry name" value="PROTEIN YJDN-RELATED"/>
    <property type="match status" value="1"/>
</dbReference>
<dbReference type="InterPro" id="IPR029068">
    <property type="entry name" value="Glyas_Bleomycin-R_OHBP_Dase"/>
</dbReference>
<sequence length="142" mass="15639">MSLQFTPFIMLDGHAREAIRFYEEALGAQVVFCQTIGEAPDDAESSLSEEAKARIAHSVLLIDGAQLFVSDVLPGQKVQPGNLLNICITADNEQTSRRFYDALLQGGQVHIPLGPIYFSPAYGMVTDKFGVVFQLFTRRATE</sequence>
<dbReference type="InterPro" id="IPR028973">
    <property type="entry name" value="PhnB-like"/>
</dbReference>
<dbReference type="RefSeq" id="WP_341415634.1">
    <property type="nucleotide sequence ID" value="NZ_JBBPCC010000006.1"/>
</dbReference>
<evidence type="ECO:0000313" key="2">
    <source>
        <dbReference type="EMBL" id="MEK8128554.1"/>
    </source>
</evidence>
<evidence type="ECO:0000259" key="1">
    <source>
        <dbReference type="Pfam" id="PF06983"/>
    </source>
</evidence>
<evidence type="ECO:0000313" key="3">
    <source>
        <dbReference type="Proteomes" id="UP001469365"/>
    </source>
</evidence>
<reference evidence="2 3" key="1">
    <citation type="submission" date="2024-04" db="EMBL/GenBank/DDBJ databases">
        <title>draft genome sequnece of Paenibacillus filicis.</title>
        <authorList>
            <person name="Kim D.-U."/>
        </authorList>
    </citation>
    <scope>NUCLEOTIDE SEQUENCE [LARGE SCALE GENOMIC DNA]</scope>
    <source>
        <strain evidence="2 3">KACC14197</strain>
    </source>
</reference>
<comment type="caution">
    <text evidence="2">The sequence shown here is derived from an EMBL/GenBank/DDBJ whole genome shotgun (WGS) entry which is preliminary data.</text>
</comment>
<protein>
    <submittedName>
        <fullName evidence="2">VOC family protein</fullName>
    </submittedName>
</protein>
<name>A0ABU9DI69_9BACL</name>
<gene>
    <name evidence="2" type="ORF">WMW72_11625</name>
</gene>
<accession>A0ABU9DI69</accession>
<keyword evidence="3" id="KW-1185">Reference proteome</keyword>
<dbReference type="SUPFAM" id="SSF54593">
    <property type="entry name" value="Glyoxalase/Bleomycin resistance protein/Dihydroxybiphenyl dioxygenase"/>
    <property type="match status" value="1"/>
</dbReference>
<dbReference type="CDD" id="cd06588">
    <property type="entry name" value="PhnB_like"/>
    <property type="match status" value="1"/>
</dbReference>
<dbReference type="EMBL" id="JBBPCC010000006">
    <property type="protein sequence ID" value="MEK8128554.1"/>
    <property type="molecule type" value="Genomic_DNA"/>
</dbReference>
<organism evidence="2 3">
    <name type="scientific">Paenibacillus filicis</name>
    <dbReference type="NCBI Taxonomy" id="669464"/>
    <lineage>
        <taxon>Bacteria</taxon>
        <taxon>Bacillati</taxon>
        <taxon>Bacillota</taxon>
        <taxon>Bacilli</taxon>
        <taxon>Bacillales</taxon>
        <taxon>Paenibacillaceae</taxon>
        <taxon>Paenibacillus</taxon>
    </lineage>
</organism>
<feature type="domain" description="PhnB-like" evidence="1">
    <location>
        <begin position="5"/>
        <end position="135"/>
    </location>
</feature>
<dbReference type="Proteomes" id="UP001469365">
    <property type="component" value="Unassembled WGS sequence"/>
</dbReference>
<dbReference type="PANTHER" id="PTHR33990:SF1">
    <property type="entry name" value="PROTEIN YJDN"/>
    <property type="match status" value="1"/>
</dbReference>
<dbReference type="Pfam" id="PF06983">
    <property type="entry name" value="3-dmu-9_3-mt"/>
    <property type="match status" value="1"/>
</dbReference>